<feature type="region of interest" description="Disordered" evidence="6">
    <location>
        <begin position="322"/>
        <end position="350"/>
    </location>
</feature>
<accession>A0A0H2SF62</accession>
<gene>
    <name evidence="7" type="ORF">SCHPADRAFT_253367</name>
</gene>
<dbReference type="Proteomes" id="UP000053477">
    <property type="component" value="Unassembled WGS sequence"/>
</dbReference>
<dbReference type="EMBL" id="KQ085926">
    <property type="protein sequence ID" value="KLO15711.1"/>
    <property type="molecule type" value="Genomic_DNA"/>
</dbReference>
<evidence type="ECO:0000256" key="6">
    <source>
        <dbReference type="SAM" id="MobiDB-lite"/>
    </source>
</evidence>
<keyword evidence="8" id="KW-1185">Reference proteome</keyword>
<dbReference type="STRING" id="27342.A0A0H2SF62"/>
<feature type="region of interest" description="Disordered" evidence="6">
    <location>
        <begin position="203"/>
        <end position="223"/>
    </location>
</feature>
<feature type="repeat" description="PPR" evidence="5">
    <location>
        <begin position="490"/>
        <end position="520"/>
    </location>
</feature>
<evidence type="ECO:0008006" key="9">
    <source>
        <dbReference type="Google" id="ProtNLM"/>
    </source>
</evidence>
<dbReference type="PROSITE" id="PS51375">
    <property type="entry name" value="PPR"/>
    <property type="match status" value="1"/>
</dbReference>
<dbReference type="InterPro" id="IPR011990">
    <property type="entry name" value="TPR-like_helical_dom_sf"/>
</dbReference>
<dbReference type="Gene3D" id="1.25.40.10">
    <property type="entry name" value="Tetratricopeptide repeat domain"/>
    <property type="match status" value="1"/>
</dbReference>
<comment type="function">
    <text evidence="3">Regulates mitochondrial small subunit maturation by controlling 15S rRNA 5'-end processing. Localizes to the 5' precursor of the 15S rRNA in a position that is subsequently occupied by mS47 in the mature yeast mtSSU. Uses structure and sequence-specific RNA recognition, binding to a single-stranded region of the precursor and specifically recognizing bases -6 to -1. The exchange of Ccm1 for mS47 is coupled to the irreversible removal of precursor rRNA that is accompanied by conformational changes of the mitoribosomal proteins uS5m and mS26. These conformational changes signal completion of 5'-end rRNA processing through protection of the mature 5'-end of the 15S rRNA and stabilization of mS47. The removal of the 5' precursor together with the dissociation of Ccm1 may be catalyzed by the 5'-3' exoribonuclease Pet127. Involved in the specific removal of group I introns in mitochondrial encoded transcripts.</text>
</comment>
<organism evidence="7 8">
    <name type="scientific">Schizopora paradoxa</name>
    <dbReference type="NCBI Taxonomy" id="27342"/>
    <lineage>
        <taxon>Eukaryota</taxon>
        <taxon>Fungi</taxon>
        <taxon>Dikarya</taxon>
        <taxon>Basidiomycota</taxon>
        <taxon>Agaricomycotina</taxon>
        <taxon>Agaricomycetes</taxon>
        <taxon>Hymenochaetales</taxon>
        <taxon>Schizoporaceae</taxon>
        <taxon>Schizopora</taxon>
    </lineage>
</organism>
<dbReference type="OrthoDB" id="1908178at2759"/>
<feature type="compositionally biased region" description="Acidic residues" evidence="6">
    <location>
        <begin position="326"/>
        <end position="337"/>
    </location>
</feature>
<protein>
    <recommendedName>
        <fullName evidence="9">Pentatricopeptide repeat-containing protein</fullName>
    </recommendedName>
</protein>
<dbReference type="InterPro" id="IPR002885">
    <property type="entry name" value="PPR_rpt"/>
</dbReference>
<evidence type="ECO:0000256" key="5">
    <source>
        <dbReference type="PROSITE-ProRule" id="PRU00708"/>
    </source>
</evidence>
<evidence type="ECO:0000313" key="8">
    <source>
        <dbReference type="Proteomes" id="UP000053477"/>
    </source>
</evidence>
<dbReference type="Pfam" id="PF01535">
    <property type="entry name" value="PPR"/>
    <property type="match status" value="1"/>
</dbReference>
<evidence type="ECO:0000256" key="1">
    <source>
        <dbReference type="ARBA" id="ARBA00006192"/>
    </source>
</evidence>
<sequence>MLRALSPGLLTVHGKRRAYDLVLSRCILQKPMVDAVRKMETFGAIRSMHRGDHVQAQVATTSRIVQNPFGDNHASSSKALVLENAPKGQWQTSSKTVVKLAHYIRQRSPEKRMLARIRIVTSHAHTTKRHQRLAKLLEPYIPERKGKGKEKRVPSKGAAGKVYRPDPVVAGHYETLRTSKDVNELWEAYQAVLLSFTSPPPPDYPADAAHTPTSATSPSTPPHLLLTPPILPTAHVIPLSILRRLSRVLASTQPRTRSLFLRHLSVLSALSARGDHIPLWAWNALIDCAGKGWRRTRVAEYKTALSVYNDMISSGGGRGRIIPAVNDEESGEGEGGETDQGTSEGRANGKKLVDPDIVTFTTLLNIAVETRSESAVRHAFSLLKNSGLAPTEITHLVQLKDRQLGGGLRAVRNVYRSLESDGHAKLSIGGLNAVLWTISRDGRMDVLVDIYRILERNVADHMNDQQSAEEDSDDSSVVEGIPVHRSLIPNSITYSILIQSFSYHGQLLDALNVFRDMLYRAEASDDPSLQPSLVIYRALFRAFARHAPKRSNRGSSQLRSFPSNDGWSEENLDLLFGDFLQLPGNIKANDRTVYWIMSSYIRLCGKNDPKVSEVFRRLSERVNIKNSGRLKYLREKYGLPAVAIAQEIVPRR</sequence>
<feature type="compositionally biased region" description="Low complexity" evidence="6">
    <location>
        <begin position="205"/>
        <end position="223"/>
    </location>
</feature>
<dbReference type="InParanoid" id="A0A0H2SF62"/>
<proteinExistence type="inferred from homology"/>
<name>A0A0H2SF62_9AGAM</name>
<dbReference type="AlphaFoldDB" id="A0A0H2SF62"/>
<dbReference type="PANTHER" id="PTHR47936">
    <property type="entry name" value="PPR_LONG DOMAIN-CONTAINING PROTEIN"/>
    <property type="match status" value="1"/>
</dbReference>
<comment type="subunit">
    <text evidence="4">Binds to mitochondrial small subunit 15S rRNA.</text>
</comment>
<comment type="similarity">
    <text evidence="1">Belongs to the CCM1 family.</text>
</comment>
<evidence type="ECO:0000313" key="7">
    <source>
        <dbReference type="EMBL" id="KLO15711.1"/>
    </source>
</evidence>
<keyword evidence="2" id="KW-0677">Repeat</keyword>
<evidence type="ECO:0000256" key="2">
    <source>
        <dbReference type="ARBA" id="ARBA00022737"/>
    </source>
</evidence>
<dbReference type="PANTHER" id="PTHR47936:SF1">
    <property type="entry name" value="PENTATRICOPEPTIDE REPEAT-CONTAINING PROTEIN GUN1, CHLOROPLASTIC"/>
    <property type="match status" value="1"/>
</dbReference>
<evidence type="ECO:0000256" key="3">
    <source>
        <dbReference type="ARBA" id="ARBA00044493"/>
    </source>
</evidence>
<reference evidence="7 8" key="1">
    <citation type="submission" date="2015-04" db="EMBL/GenBank/DDBJ databases">
        <title>Complete genome sequence of Schizopora paradoxa KUC8140, a cosmopolitan wood degrader in East Asia.</title>
        <authorList>
            <consortium name="DOE Joint Genome Institute"/>
            <person name="Min B."/>
            <person name="Park H."/>
            <person name="Jang Y."/>
            <person name="Kim J.-J."/>
            <person name="Kim K.H."/>
            <person name="Pangilinan J."/>
            <person name="Lipzen A."/>
            <person name="Riley R."/>
            <person name="Grigoriev I.V."/>
            <person name="Spatafora J.W."/>
            <person name="Choi I.-G."/>
        </authorList>
    </citation>
    <scope>NUCLEOTIDE SEQUENCE [LARGE SCALE GENOMIC DNA]</scope>
    <source>
        <strain evidence="7 8">KUC8140</strain>
    </source>
</reference>
<evidence type="ECO:0000256" key="4">
    <source>
        <dbReference type="ARBA" id="ARBA00044511"/>
    </source>
</evidence>
<dbReference type="Pfam" id="PF13812">
    <property type="entry name" value="PPR_3"/>
    <property type="match status" value="1"/>
</dbReference>